<dbReference type="EMBL" id="AVBG01000003">
    <property type="protein sequence ID" value="KGP92396.1"/>
    <property type="molecule type" value="Genomic_DNA"/>
</dbReference>
<proteinExistence type="predicted"/>
<name>A0A0A2V0U0_9BACI</name>
<dbReference type="STRING" id="1385513.N780_01890"/>
<dbReference type="InterPro" id="IPR051396">
    <property type="entry name" value="Bact_Antivir_Def_Nuclease"/>
</dbReference>
<dbReference type="PANTHER" id="PTHR43581">
    <property type="entry name" value="ATP/GTP PHOSPHATASE"/>
    <property type="match status" value="1"/>
</dbReference>
<reference evidence="2 3" key="1">
    <citation type="submission" date="2013-08" db="EMBL/GenBank/DDBJ databases">
        <title>Genome of Pontibacillus chungwhensis.</title>
        <authorList>
            <person name="Wang Q."/>
            <person name="Wang G."/>
        </authorList>
    </citation>
    <scope>NUCLEOTIDE SEQUENCE [LARGE SCALE GENOMIC DNA]</scope>
    <source>
        <strain evidence="2 3">BH030062</strain>
    </source>
</reference>
<gene>
    <name evidence="2" type="ORF">N780_01890</name>
</gene>
<evidence type="ECO:0000313" key="3">
    <source>
        <dbReference type="Proteomes" id="UP000030153"/>
    </source>
</evidence>
<keyword evidence="3" id="KW-1185">Reference proteome</keyword>
<dbReference type="Pfam" id="PF13175">
    <property type="entry name" value="AAA_15"/>
    <property type="match status" value="1"/>
</dbReference>
<dbReference type="InterPro" id="IPR027417">
    <property type="entry name" value="P-loop_NTPase"/>
</dbReference>
<sequence length="548" mass="63430">MSNTSSISEVKTPRQLGVSNKEINVGKIKGINIKKFRNMNQKYLELSDRITVVSGHNGTMKSTLIGLFVQPFNSDSTDLYGNPLKTNFSNIFKLSPTYDKEKYEYDILIEDDEGLDIKIPIYTKPRSKDNPKIRIVTGGNTSNDGNLLYDTNYLNLNRLFSIHTSDATPTRVYISDWEKKFVSDFYKSILLKGSYNNMETVYDNKQIKQTFGPTKGNYDYEAISSGEDNLGRIAHSLISFMRLKELNKNQRSFNGIMCIDEIEASLHPVAQINLFNFLYKWAKRYKVQILVNTHSLSLIKHAIEEQEKQKEVNTYYLSTLYSDEIEVIEKPLYEKIYKELTFDFNVNSNIAPKIDILCEDKLAKKFMRFMISKQHIIKRINFIEHDEGEGLPFNFLVKLCNSASSFLTNTIVVFDADVSDKSIDKIKNQDQVMRLPDESLELPIEKLFIKFLFDSNKDDSIFTSTLRKPKDLFIKTLIDQNIKLETSDDLKNTDSKKVKKWFENNPEIVNKLFNKFSKSVNGRERFVNELITKMNKINAIHGYPPIVK</sequence>
<comment type="caution">
    <text evidence="2">The sequence shown here is derived from an EMBL/GenBank/DDBJ whole genome shotgun (WGS) entry which is preliminary data.</text>
</comment>
<dbReference type="Proteomes" id="UP000030153">
    <property type="component" value="Unassembled WGS sequence"/>
</dbReference>
<dbReference type="PANTHER" id="PTHR43581:SF4">
    <property type="entry name" value="ATP_GTP PHOSPHATASE"/>
    <property type="match status" value="1"/>
</dbReference>
<dbReference type="SUPFAM" id="SSF52540">
    <property type="entry name" value="P-loop containing nucleoside triphosphate hydrolases"/>
    <property type="match status" value="1"/>
</dbReference>
<dbReference type="eggNOG" id="COG1106">
    <property type="taxonomic scope" value="Bacteria"/>
</dbReference>
<dbReference type="OrthoDB" id="9809324at2"/>
<feature type="domain" description="Endonuclease GajA/Old nuclease/RecF-like AAA" evidence="1">
    <location>
        <begin position="208"/>
        <end position="299"/>
    </location>
</feature>
<evidence type="ECO:0000313" key="2">
    <source>
        <dbReference type="EMBL" id="KGP92396.1"/>
    </source>
</evidence>
<evidence type="ECO:0000259" key="1">
    <source>
        <dbReference type="Pfam" id="PF13175"/>
    </source>
</evidence>
<dbReference type="InterPro" id="IPR041685">
    <property type="entry name" value="AAA_GajA/Old/RecF-like"/>
</dbReference>
<dbReference type="Gene3D" id="3.40.50.300">
    <property type="entry name" value="P-loop containing nucleotide triphosphate hydrolases"/>
    <property type="match status" value="1"/>
</dbReference>
<dbReference type="AlphaFoldDB" id="A0A0A2V0U0"/>
<accession>A0A0A2V0U0</accession>
<dbReference type="RefSeq" id="WP_036781547.1">
    <property type="nucleotide sequence ID" value="NZ_AVBG01000003.1"/>
</dbReference>
<organism evidence="2 3">
    <name type="scientific">Pontibacillus chungwhensis BH030062</name>
    <dbReference type="NCBI Taxonomy" id="1385513"/>
    <lineage>
        <taxon>Bacteria</taxon>
        <taxon>Bacillati</taxon>
        <taxon>Bacillota</taxon>
        <taxon>Bacilli</taxon>
        <taxon>Bacillales</taxon>
        <taxon>Bacillaceae</taxon>
        <taxon>Pontibacillus</taxon>
    </lineage>
</organism>
<protein>
    <recommendedName>
        <fullName evidence="1">Endonuclease GajA/Old nuclease/RecF-like AAA domain-containing protein</fullName>
    </recommendedName>
</protein>